<dbReference type="EMBL" id="KN822960">
    <property type="protein sequence ID" value="KIO31729.1"/>
    <property type="molecule type" value="Genomic_DNA"/>
</dbReference>
<name>A0A0C3QTV1_9AGAM</name>
<dbReference type="SUPFAM" id="SSF49562">
    <property type="entry name" value="C2 domain (Calcium/lipid-binding domain, CaLB)"/>
    <property type="match status" value="1"/>
</dbReference>
<reference evidence="5 6" key="1">
    <citation type="submission" date="2014-04" db="EMBL/GenBank/DDBJ databases">
        <authorList>
            <consortium name="DOE Joint Genome Institute"/>
            <person name="Kuo A."/>
            <person name="Girlanda M."/>
            <person name="Perotto S."/>
            <person name="Kohler A."/>
            <person name="Nagy L.G."/>
            <person name="Floudas D."/>
            <person name="Copeland A."/>
            <person name="Barry K.W."/>
            <person name="Cichocki N."/>
            <person name="Veneault-Fourrey C."/>
            <person name="LaButti K."/>
            <person name="Lindquist E.A."/>
            <person name="Lipzen A."/>
            <person name="Lundell T."/>
            <person name="Morin E."/>
            <person name="Murat C."/>
            <person name="Sun H."/>
            <person name="Tunlid A."/>
            <person name="Henrissat B."/>
            <person name="Grigoriev I.V."/>
            <person name="Hibbett D.S."/>
            <person name="Martin F."/>
            <person name="Nordberg H.P."/>
            <person name="Cantor M.N."/>
            <person name="Hua S.X."/>
        </authorList>
    </citation>
    <scope>NUCLEOTIDE SEQUENCE [LARGE SCALE GENOMIC DNA]</scope>
    <source>
        <strain evidence="5 6">MUT 4182</strain>
    </source>
</reference>
<proteinExistence type="predicted"/>
<accession>A0A0C3QTV1</accession>
<organism evidence="5 6">
    <name type="scientific">Tulasnella calospora MUT 4182</name>
    <dbReference type="NCBI Taxonomy" id="1051891"/>
    <lineage>
        <taxon>Eukaryota</taxon>
        <taxon>Fungi</taxon>
        <taxon>Dikarya</taxon>
        <taxon>Basidiomycota</taxon>
        <taxon>Agaricomycotina</taxon>
        <taxon>Agaricomycetes</taxon>
        <taxon>Cantharellales</taxon>
        <taxon>Tulasnellaceae</taxon>
        <taxon>Tulasnella</taxon>
    </lineage>
</organism>
<evidence type="ECO:0000259" key="4">
    <source>
        <dbReference type="PROSITE" id="PS50004"/>
    </source>
</evidence>
<evidence type="ECO:0000313" key="5">
    <source>
        <dbReference type="EMBL" id="KIO31729.1"/>
    </source>
</evidence>
<evidence type="ECO:0000256" key="1">
    <source>
        <dbReference type="ARBA" id="ARBA00022723"/>
    </source>
</evidence>
<dbReference type="OrthoDB" id="270970at2759"/>
<dbReference type="AlphaFoldDB" id="A0A0C3QTV1"/>
<dbReference type="InterPro" id="IPR000008">
    <property type="entry name" value="C2_dom"/>
</dbReference>
<feature type="compositionally biased region" description="Basic and acidic residues" evidence="3">
    <location>
        <begin position="155"/>
        <end position="169"/>
    </location>
</feature>
<evidence type="ECO:0000256" key="3">
    <source>
        <dbReference type="SAM" id="MobiDB-lite"/>
    </source>
</evidence>
<feature type="region of interest" description="Disordered" evidence="3">
    <location>
        <begin position="70"/>
        <end position="99"/>
    </location>
</feature>
<dbReference type="PROSITE" id="PS50004">
    <property type="entry name" value="C2"/>
    <property type="match status" value="1"/>
</dbReference>
<dbReference type="HOGENOM" id="CLU_1533695_0_0_1"/>
<dbReference type="SMART" id="SM00239">
    <property type="entry name" value="C2"/>
    <property type="match status" value="1"/>
</dbReference>
<dbReference type="PANTHER" id="PTHR46502">
    <property type="entry name" value="C2 DOMAIN-CONTAINING"/>
    <property type="match status" value="1"/>
</dbReference>
<protein>
    <recommendedName>
        <fullName evidence="4">C2 domain-containing protein</fullName>
    </recommendedName>
</protein>
<gene>
    <name evidence="5" type="ORF">M407DRAFT_4848</name>
</gene>
<keyword evidence="6" id="KW-1185">Reference proteome</keyword>
<dbReference type="Proteomes" id="UP000054248">
    <property type="component" value="Unassembled WGS sequence"/>
</dbReference>
<dbReference type="STRING" id="1051891.A0A0C3QTV1"/>
<feature type="region of interest" description="Disordered" evidence="3">
    <location>
        <begin position="125"/>
        <end position="175"/>
    </location>
</feature>
<dbReference type="InterPro" id="IPR035892">
    <property type="entry name" value="C2_domain_sf"/>
</dbReference>
<dbReference type="Gene3D" id="2.60.40.150">
    <property type="entry name" value="C2 domain"/>
    <property type="match status" value="1"/>
</dbReference>
<sequence length="175" mass="19417">MSGRKIGTLVVVVVRATYLHNKSLLRKQDPYCVLRLGDQTLRTNAIKHGGQRPEWNEELRFSIYETAEEELARTGGKGAADAPLPPPQTDAKAKDPSERTMHLSCYAEHFKKPDFIGETTFDPTEALRKGEMDGKGSTSNVNGLPDPGMPSIPFRIRDTLRSGPKRDLPVKCISK</sequence>
<evidence type="ECO:0000256" key="2">
    <source>
        <dbReference type="ARBA" id="ARBA00022837"/>
    </source>
</evidence>
<keyword evidence="2" id="KW-0106">Calcium</keyword>
<evidence type="ECO:0000313" key="6">
    <source>
        <dbReference type="Proteomes" id="UP000054248"/>
    </source>
</evidence>
<dbReference type="PANTHER" id="PTHR46502:SF2">
    <property type="entry name" value="16 KDA PHLOEM PROTEIN 2"/>
    <property type="match status" value="1"/>
</dbReference>
<reference evidence="6" key="2">
    <citation type="submission" date="2015-01" db="EMBL/GenBank/DDBJ databases">
        <title>Evolutionary Origins and Diversification of the Mycorrhizal Mutualists.</title>
        <authorList>
            <consortium name="DOE Joint Genome Institute"/>
            <consortium name="Mycorrhizal Genomics Consortium"/>
            <person name="Kohler A."/>
            <person name="Kuo A."/>
            <person name="Nagy L.G."/>
            <person name="Floudas D."/>
            <person name="Copeland A."/>
            <person name="Barry K.W."/>
            <person name="Cichocki N."/>
            <person name="Veneault-Fourrey C."/>
            <person name="LaButti K."/>
            <person name="Lindquist E.A."/>
            <person name="Lipzen A."/>
            <person name="Lundell T."/>
            <person name="Morin E."/>
            <person name="Murat C."/>
            <person name="Riley R."/>
            <person name="Ohm R."/>
            <person name="Sun H."/>
            <person name="Tunlid A."/>
            <person name="Henrissat B."/>
            <person name="Grigoriev I.V."/>
            <person name="Hibbett D.S."/>
            <person name="Martin F."/>
        </authorList>
    </citation>
    <scope>NUCLEOTIDE SEQUENCE [LARGE SCALE GENOMIC DNA]</scope>
    <source>
        <strain evidence="6">MUT 4182</strain>
    </source>
</reference>
<keyword evidence="1" id="KW-0479">Metal-binding</keyword>
<dbReference type="GO" id="GO:0046872">
    <property type="term" value="F:metal ion binding"/>
    <property type="evidence" value="ECO:0007669"/>
    <property type="project" value="UniProtKB-KW"/>
</dbReference>
<dbReference type="Pfam" id="PF00168">
    <property type="entry name" value="C2"/>
    <property type="match status" value="2"/>
</dbReference>
<feature type="compositionally biased region" description="Basic and acidic residues" evidence="3">
    <location>
        <begin position="125"/>
        <end position="134"/>
    </location>
</feature>
<feature type="domain" description="C2" evidence="4">
    <location>
        <begin position="1"/>
        <end position="136"/>
    </location>
</feature>